<evidence type="ECO:0000313" key="2">
    <source>
        <dbReference type="Proteomes" id="UP001152888"/>
    </source>
</evidence>
<comment type="caution">
    <text evidence="1">The sequence shown here is derived from an EMBL/GenBank/DDBJ whole genome shotgun (WGS) entry which is preliminary data.</text>
</comment>
<keyword evidence="2" id="KW-1185">Reference proteome</keyword>
<accession>A0A9P0LZ36</accession>
<organism evidence="1 2">
    <name type="scientific">Acanthoscelides obtectus</name>
    <name type="common">Bean weevil</name>
    <name type="synonym">Bruchus obtectus</name>
    <dbReference type="NCBI Taxonomy" id="200917"/>
    <lineage>
        <taxon>Eukaryota</taxon>
        <taxon>Metazoa</taxon>
        <taxon>Ecdysozoa</taxon>
        <taxon>Arthropoda</taxon>
        <taxon>Hexapoda</taxon>
        <taxon>Insecta</taxon>
        <taxon>Pterygota</taxon>
        <taxon>Neoptera</taxon>
        <taxon>Endopterygota</taxon>
        <taxon>Coleoptera</taxon>
        <taxon>Polyphaga</taxon>
        <taxon>Cucujiformia</taxon>
        <taxon>Chrysomeloidea</taxon>
        <taxon>Chrysomelidae</taxon>
        <taxon>Bruchinae</taxon>
        <taxon>Bruchini</taxon>
        <taxon>Acanthoscelides</taxon>
    </lineage>
</organism>
<protein>
    <submittedName>
        <fullName evidence="1">Uncharacterized protein</fullName>
    </submittedName>
</protein>
<reference evidence="1" key="1">
    <citation type="submission" date="2022-03" db="EMBL/GenBank/DDBJ databases">
        <authorList>
            <person name="Sayadi A."/>
        </authorList>
    </citation>
    <scope>NUCLEOTIDE SEQUENCE</scope>
</reference>
<gene>
    <name evidence="1" type="ORF">ACAOBT_LOCUS27991</name>
</gene>
<dbReference type="Proteomes" id="UP001152888">
    <property type="component" value="Unassembled WGS sequence"/>
</dbReference>
<dbReference type="AlphaFoldDB" id="A0A9P0LZ36"/>
<sequence>MIKGPIYSMLQYMKTTVKRTSKFSKDKSVDNSRMVDSQYIDEVLRNTVRFQAKASKNVHTTFEIKNKLRDILGKLTR</sequence>
<name>A0A9P0LZ36_ACAOB</name>
<dbReference type="EMBL" id="CAKOFQ010007589">
    <property type="protein sequence ID" value="CAH2004419.1"/>
    <property type="molecule type" value="Genomic_DNA"/>
</dbReference>
<proteinExistence type="predicted"/>
<evidence type="ECO:0000313" key="1">
    <source>
        <dbReference type="EMBL" id="CAH2004419.1"/>
    </source>
</evidence>